<proteinExistence type="predicted"/>
<name>A0ABR2PKC7_9ROSI</name>
<comment type="caution">
    <text evidence="1">The sequence shown here is derived from an EMBL/GenBank/DDBJ whole genome shotgun (WGS) entry which is preliminary data.</text>
</comment>
<protein>
    <submittedName>
        <fullName evidence="1">Uncharacterized protein</fullName>
    </submittedName>
</protein>
<evidence type="ECO:0000313" key="2">
    <source>
        <dbReference type="Proteomes" id="UP001396334"/>
    </source>
</evidence>
<dbReference type="Proteomes" id="UP001396334">
    <property type="component" value="Unassembled WGS sequence"/>
</dbReference>
<reference evidence="1 2" key="1">
    <citation type="journal article" date="2024" name="G3 (Bethesda)">
        <title>Genome assembly of Hibiscus sabdariffa L. provides insights into metabolisms of medicinal natural products.</title>
        <authorList>
            <person name="Kim T."/>
        </authorList>
    </citation>
    <scope>NUCLEOTIDE SEQUENCE [LARGE SCALE GENOMIC DNA]</scope>
    <source>
        <strain evidence="1">TK-2024</strain>
        <tissue evidence="1">Old leaves</tissue>
    </source>
</reference>
<gene>
    <name evidence="1" type="ORF">V6N11_030225</name>
</gene>
<dbReference type="EMBL" id="JBBPBN010000057">
    <property type="protein sequence ID" value="KAK8988851.1"/>
    <property type="molecule type" value="Genomic_DNA"/>
</dbReference>
<evidence type="ECO:0000313" key="1">
    <source>
        <dbReference type="EMBL" id="KAK8988851.1"/>
    </source>
</evidence>
<sequence>MTNQGPAERLTDGDIDRIRFGKISLSLQSETVLVDRGSKLAVFINVCEFFRWPDCKRQGEVDSSALVVCILHLFSASAKTLTARYCRIGPVVFPEEYYYNLYFSIKIQD</sequence>
<keyword evidence="2" id="KW-1185">Reference proteome</keyword>
<organism evidence="1 2">
    <name type="scientific">Hibiscus sabdariffa</name>
    <name type="common">roselle</name>
    <dbReference type="NCBI Taxonomy" id="183260"/>
    <lineage>
        <taxon>Eukaryota</taxon>
        <taxon>Viridiplantae</taxon>
        <taxon>Streptophyta</taxon>
        <taxon>Embryophyta</taxon>
        <taxon>Tracheophyta</taxon>
        <taxon>Spermatophyta</taxon>
        <taxon>Magnoliopsida</taxon>
        <taxon>eudicotyledons</taxon>
        <taxon>Gunneridae</taxon>
        <taxon>Pentapetalae</taxon>
        <taxon>rosids</taxon>
        <taxon>malvids</taxon>
        <taxon>Malvales</taxon>
        <taxon>Malvaceae</taxon>
        <taxon>Malvoideae</taxon>
        <taxon>Hibiscus</taxon>
    </lineage>
</organism>
<accession>A0ABR2PKC7</accession>